<dbReference type="GO" id="GO:0032267">
    <property type="term" value="F:tRNA(Ile)-lysidine synthase activity"/>
    <property type="evidence" value="ECO:0007669"/>
    <property type="project" value="UniProtKB-EC"/>
</dbReference>
<dbReference type="PANTHER" id="PTHR43033:SF1">
    <property type="entry name" value="TRNA(ILE)-LYSIDINE SYNTHASE-RELATED"/>
    <property type="match status" value="1"/>
</dbReference>
<feature type="binding site" evidence="7">
    <location>
        <begin position="42"/>
        <end position="47"/>
    </location>
    <ligand>
        <name>ATP</name>
        <dbReference type="ChEBI" id="CHEBI:30616"/>
    </ligand>
</feature>
<dbReference type="InterPro" id="IPR014729">
    <property type="entry name" value="Rossmann-like_a/b/a_fold"/>
</dbReference>
<evidence type="ECO:0000313" key="10">
    <source>
        <dbReference type="EMBL" id="MFC0582372.1"/>
    </source>
</evidence>
<protein>
    <recommendedName>
        <fullName evidence="7">tRNA(Ile)-lysidine synthase</fullName>
        <ecNumber evidence="7">6.3.4.19</ecNumber>
    </recommendedName>
    <alternativeName>
        <fullName evidence="7">tRNA(Ile)-2-lysyl-cytidine synthase</fullName>
    </alternativeName>
    <alternativeName>
        <fullName evidence="7">tRNA(Ile)-lysidine synthetase</fullName>
    </alternativeName>
</protein>
<reference evidence="10 11" key="1">
    <citation type="submission" date="2024-09" db="EMBL/GenBank/DDBJ databases">
        <authorList>
            <person name="Sun Q."/>
            <person name="Mori K."/>
        </authorList>
    </citation>
    <scope>NUCLEOTIDE SEQUENCE [LARGE SCALE GENOMIC DNA]</scope>
    <source>
        <strain evidence="10 11">NCAIM B.02604</strain>
    </source>
</reference>
<comment type="caution">
    <text evidence="10">The sequence shown here is derived from an EMBL/GenBank/DDBJ whole genome shotgun (WGS) entry which is preliminary data.</text>
</comment>
<evidence type="ECO:0000256" key="2">
    <source>
        <dbReference type="ARBA" id="ARBA00022598"/>
    </source>
</evidence>
<comment type="subcellular location">
    <subcellularLocation>
        <location evidence="7">Cytoplasm</location>
    </subcellularLocation>
</comment>
<comment type="catalytic activity">
    <reaction evidence="6 7">
        <text>cytidine(34) in tRNA(Ile2) + L-lysine + ATP = lysidine(34) in tRNA(Ile2) + AMP + diphosphate + H(+)</text>
        <dbReference type="Rhea" id="RHEA:43744"/>
        <dbReference type="Rhea" id="RHEA-COMP:10625"/>
        <dbReference type="Rhea" id="RHEA-COMP:10670"/>
        <dbReference type="ChEBI" id="CHEBI:15378"/>
        <dbReference type="ChEBI" id="CHEBI:30616"/>
        <dbReference type="ChEBI" id="CHEBI:32551"/>
        <dbReference type="ChEBI" id="CHEBI:33019"/>
        <dbReference type="ChEBI" id="CHEBI:82748"/>
        <dbReference type="ChEBI" id="CHEBI:83665"/>
        <dbReference type="ChEBI" id="CHEBI:456215"/>
        <dbReference type="EC" id="6.3.4.19"/>
    </reaction>
</comment>
<dbReference type="Pfam" id="PF01171">
    <property type="entry name" value="ATP_bind_3"/>
    <property type="match status" value="1"/>
</dbReference>
<evidence type="ECO:0000256" key="6">
    <source>
        <dbReference type="ARBA" id="ARBA00048539"/>
    </source>
</evidence>
<sequence>MGGGLTPAQANARAALTALLEPILADRHPDAAEPPLFLVACSGGADSLALASTAAFLQKKLGFRAGAIVIDHQLQEATAAVADRTAATLRALGLAPVLQQQVEITQAGAGVEAAARAARYAAFEKAVEQTGATGVLLGHTKDDQAEQVLLGLVRGSGTRSLAGMPPQRGHYYRPFLKVSRAETEQICTKESLTWWEDPTNADPAYLRSRIRTHVLPELVDLLGDQLGENLARTAEICRQDADIIDSLAQERFATLANVQPQKVELDMTDLKAEPAGLRARLFAMAAHQLGAEALTHERTGAIEQLLAGSKSAGPVQLPGGVEVWRGQRTPGVRRQNPAKYGKLVFITVRS</sequence>
<evidence type="ECO:0000313" key="11">
    <source>
        <dbReference type="Proteomes" id="UP001589862"/>
    </source>
</evidence>
<organism evidence="10 11">
    <name type="scientific">Micrococcoides hystricis</name>
    <dbReference type="NCBI Taxonomy" id="1572761"/>
    <lineage>
        <taxon>Bacteria</taxon>
        <taxon>Bacillati</taxon>
        <taxon>Actinomycetota</taxon>
        <taxon>Actinomycetes</taxon>
        <taxon>Micrococcales</taxon>
        <taxon>Micrococcaceae</taxon>
        <taxon>Micrococcoides</taxon>
    </lineage>
</organism>
<dbReference type="PANTHER" id="PTHR43033">
    <property type="entry name" value="TRNA(ILE)-LYSIDINE SYNTHASE-RELATED"/>
    <property type="match status" value="1"/>
</dbReference>
<evidence type="ECO:0000256" key="3">
    <source>
        <dbReference type="ARBA" id="ARBA00022694"/>
    </source>
</evidence>
<dbReference type="HAMAP" id="MF_01161">
    <property type="entry name" value="tRNA_Ile_lys_synt"/>
    <property type="match status" value="1"/>
</dbReference>
<comment type="similarity">
    <text evidence="7">Belongs to the tRNA(Ile)-lysidine synthase family.</text>
</comment>
<keyword evidence="5 7" id="KW-0067">ATP-binding</keyword>
<keyword evidence="4 7" id="KW-0547">Nucleotide-binding</keyword>
<dbReference type="SUPFAM" id="SSF52402">
    <property type="entry name" value="Adenine nucleotide alpha hydrolases-like"/>
    <property type="match status" value="1"/>
</dbReference>
<evidence type="ECO:0000256" key="5">
    <source>
        <dbReference type="ARBA" id="ARBA00022840"/>
    </source>
</evidence>
<comment type="function">
    <text evidence="7">Ligates lysine onto the cytidine present at position 34 of the AUA codon-specific tRNA(Ile) that contains the anticodon CAU, in an ATP-dependent manner. Cytidine is converted to lysidine, thus changing the amino acid specificity of the tRNA from methionine to isoleucine.</text>
</comment>
<evidence type="ECO:0000259" key="9">
    <source>
        <dbReference type="Pfam" id="PF09179"/>
    </source>
</evidence>
<dbReference type="Gene3D" id="1.20.59.20">
    <property type="match status" value="1"/>
</dbReference>
<dbReference type="InterPro" id="IPR011063">
    <property type="entry name" value="TilS/TtcA_N"/>
</dbReference>
<comment type="domain">
    <text evidence="7">The N-terminal region contains the highly conserved SGGXDS motif, predicted to be a P-loop motif involved in ATP binding.</text>
</comment>
<keyword evidence="11" id="KW-1185">Reference proteome</keyword>
<evidence type="ECO:0000256" key="4">
    <source>
        <dbReference type="ARBA" id="ARBA00022741"/>
    </source>
</evidence>
<dbReference type="Pfam" id="PF09179">
    <property type="entry name" value="TilS"/>
    <property type="match status" value="1"/>
</dbReference>
<dbReference type="Proteomes" id="UP001589862">
    <property type="component" value="Unassembled WGS sequence"/>
</dbReference>
<dbReference type="InterPro" id="IPR012795">
    <property type="entry name" value="tRNA_Ile_lys_synt_N"/>
</dbReference>
<feature type="domain" description="tRNA(Ile)-lysidine synthase substrate-binding" evidence="9">
    <location>
        <begin position="265"/>
        <end position="327"/>
    </location>
</feature>
<evidence type="ECO:0000259" key="8">
    <source>
        <dbReference type="Pfam" id="PF01171"/>
    </source>
</evidence>
<feature type="domain" description="tRNA(Ile)-lysidine/2-thiocytidine synthase N-terminal" evidence="8">
    <location>
        <begin position="37"/>
        <end position="212"/>
    </location>
</feature>
<accession>A0ABV6PB68</accession>
<gene>
    <name evidence="7 10" type="primary">tilS</name>
    <name evidence="10" type="ORF">ACFFFR_08270</name>
</gene>
<name>A0ABV6PB68_9MICC</name>
<dbReference type="InterPro" id="IPR012094">
    <property type="entry name" value="tRNA_Ile_lys_synt"/>
</dbReference>
<dbReference type="SUPFAM" id="SSF82829">
    <property type="entry name" value="MesJ substrate recognition domain-like"/>
    <property type="match status" value="1"/>
</dbReference>
<keyword evidence="2 7" id="KW-0436">Ligase</keyword>
<dbReference type="Gene3D" id="3.40.50.620">
    <property type="entry name" value="HUPs"/>
    <property type="match status" value="1"/>
</dbReference>
<dbReference type="EC" id="6.3.4.19" evidence="7"/>
<keyword evidence="1 7" id="KW-0963">Cytoplasm</keyword>
<proteinExistence type="inferred from homology"/>
<dbReference type="EMBL" id="JBHLUB010000030">
    <property type="protein sequence ID" value="MFC0582372.1"/>
    <property type="molecule type" value="Genomic_DNA"/>
</dbReference>
<keyword evidence="3 7" id="KW-0819">tRNA processing</keyword>
<dbReference type="InterPro" id="IPR015262">
    <property type="entry name" value="tRNA_Ile_lys_synt_subst-bd"/>
</dbReference>
<evidence type="ECO:0000256" key="1">
    <source>
        <dbReference type="ARBA" id="ARBA00022490"/>
    </source>
</evidence>
<dbReference type="CDD" id="cd01992">
    <property type="entry name" value="TilS_N"/>
    <property type="match status" value="1"/>
</dbReference>
<dbReference type="NCBIfam" id="TIGR02432">
    <property type="entry name" value="lysidine_TilS_N"/>
    <property type="match status" value="1"/>
</dbReference>
<evidence type="ECO:0000256" key="7">
    <source>
        <dbReference type="HAMAP-Rule" id="MF_01161"/>
    </source>
</evidence>
<dbReference type="RefSeq" id="WP_377459481.1">
    <property type="nucleotide sequence ID" value="NZ_JBHLUB010000030.1"/>
</dbReference>